<name>A0ABY8EGE9_9FIRM</name>
<proteinExistence type="predicted"/>
<dbReference type="Pfam" id="PF14594">
    <property type="entry name" value="Sipho_Gp37"/>
    <property type="match status" value="1"/>
</dbReference>
<dbReference type="RefSeq" id="WP_277734280.1">
    <property type="nucleotide sequence ID" value="NZ_CP120733.1"/>
</dbReference>
<dbReference type="Proteomes" id="UP001222800">
    <property type="component" value="Chromosome"/>
</dbReference>
<organism evidence="2 3">
    <name type="scientific">Tepidibacter hydrothermalis</name>
    <dbReference type="NCBI Taxonomy" id="3036126"/>
    <lineage>
        <taxon>Bacteria</taxon>
        <taxon>Bacillati</taxon>
        <taxon>Bacillota</taxon>
        <taxon>Clostridia</taxon>
        <taxon>Peptostreptococcales</taxon>
        <taxon>Peptostreptococcaceae</taxon>
        <taxon>Tepidibacter</taxon>
    </lineage>
</organism>
<dbReference type="EMBL" id="CP120733">
    <property type="protein sequence ID" value="WFD12020.1"/>
    <property type="molecule type" value="Genomic_DNA"/>
</dbReference>
<evidence type="ECO:0000259" key="1">
    <source>
        <dbReference type="Pfam" id="PF14594"/>
    </source>
</evidence>
<accession>A0ABY8EGE9</accession>
<protein>
    <submittedName>
        <fullName evidence="2">Siphovirus ReqiPepy6 Gp37-like family protein</fullName>
    </submittedName>
</protein>
<evidence type="ECO:0000313" key="2">
    <source>
        <dbReference type="EMBL" id="WFD12020.1"/>
    </source>
</evidence>
<reference evidence="2 3" key="1">
    <citation type="submission" date="2023-03" db="EMBL/GenBank/DDBJ databases">
        <title>Complete genome sequence of Tepidibacter sp. SWIR-1, isolated from a deep-sea hydrothermal vent.</title>
        <authorList>
            <person name="Li X."/>
        </authorList>
    </citation>
    <scope>NUCLEOTIDE SEQUENCE [LARGE SCALE GENOMIC DNA]</scope>
    <source>
        <strain evidence="2 3">SWIR-1</strain>
    </source>
</reference>
<dbReference type="InterPro" id="IPR029432">
    <property type="entry name" value="Gp28/Gp37-like_dom"/>
</dbReference>
<keyword evidence="3" id="KW-1185">Reference proteome</keyword>
<sequence length="359" mass="41581">MNQNLILRIIDPEFNLLGEINHEYFFIHEKFNSCGKFELRINRHKKYVEHLQEGNIVFLNEEDAGIIEHREISVDESGKASEDWLIKGYTLKGILRNRVIIPPTDQDYDEITADAETVLKHYIEKNIVVPTDPLRKIDNFVLAENRRRGINITWKSSHKNLAEELKKISLYTNLGLCMKLDFINKQFVFDILEGKNLTQKQQVNDPVLFSIDFANIKSQNYVESSLDHKNVAYIGGQGEGAQRQIETVGNSTGLKRKEIFIDARDINTGLQERGLQKLHEYQKVKTFEGEILNTGPFKYKKDWDLGDIVTLQNKDWGITIDSRITEIKKTYSENGLDIDVNFGNKIPTILDKIKREIRN</sequence>
<gene>
    <name evidence="2" type="ORF">P4S50_08060</name>
</gene>
<feature type="domain" description="Gp28/Gp37-like" evidence="1">
    <location>
        <begin position="7"/>
        <end position="344"/>
    </location>
</feature>
<evidence type="ECO:0000313" key="3">
    <source>
        <dbReference type="Proteomes" id="UP001222800"/>
    </source>
</evidence>